<sequence>MYKGHTVGVVVPAYNEAAFVGDVIAEIPAFVDHVYAIDDASTDETMAAMTDAARERSTAGTVRDGTQPTERAATRPSPGDDETPPVSHDGGHELGVEDDRVGDSVTIGRVTCLRHATNRGAGGAIKTGYAAALADGMDIVATIDGDGQMDSTTLPGLLEPLVSGAAGYAKGNRFSDGEITREMPPFRLLGNVLLTGLTRMSTGYWGLLDPQNGFTAATREALLAADAASIWEYYGYMNQLTARFNAVGVDIADVPMETEYGDEESDIEYLPYIRKVSALLVGALVRRLGRKRDAGATATAACYLLAVVCFVGCAVRALRRGGGAGMGLASVVGVTAGALVDRVSGPTVVRWEEEP</sequence>
<evidence type="ECO:0000313" key="4">
    <source>
        <dbReference type="EMBL" id="MDS0261351.1"/>
    </source>
</evidence>
<keyword evidence="2" id="KW-1133">Transmembrane helix</keyword>
<dbReference type="InterPro" id="IPR001173">
    <property type="entry name" value="Glyco_trans_2-like"/>
</dbReference>
<proteinExistence type="predicted"/>
<feature type="domain" description="Glycosyltransferase 2-like" evidence="3">
    <location>
        <begin position="108"/>
        <end position="222"/>
    </location>
</feature>
<keyword evidence="2" id="KW-0472">Membrane</keyword>
<dbReference type="RefSeq" id="WP_310921177.1">
    <property type="nucleotide sequence ID" value="NZ_JAMQON010000006.1"/>
</dbReference>
<dbReference type="SUPFAM" id="SSF53448">
    <property type="entry name" value="Nucleotide-diphospho-sugar transferases"/>
    <property type="match status" value="1"/>
</dbReference>
<feature type="compositionally biased region" description="Basic and acidic residues" evidence="1">
    <location>
        <begin position="89"/>
        <end position="100"/>
    </location>
</feature>
<feature type="compositionally biased region" description="Polar residues" evidence="1">
    <location>
        <begin position="58"/>
        <end position="69"/>
    </location>
</feature>
<feature type="region of interest" description="Disordered" evidence="1">
    <location>
        <begin position="50"/>
        <end position="100"/>
    </location>
</feature>
<evidence type="ECO:0000256" key="1">
    <source>
        <dbReference type="SAM" id="MobiDB-lite"/>
    </source>
</evidence>
<gene>
    <name evidence="4" type="ORF">NDI56_18275</name>
</gene>
<organism evidence="4 5">
    <name type="scientific">Haloarcula saliterrae</name>
    <dbReference type="NCBI Taxonomy" id="2950534"/>
    <lineage>
        <taxon>Archaea</taxon>
        <taxon>Methanobacteriati</taxon>
        <taxon>Methanobacteriota</taxon>
        <taxon>Stenosarchaea group</taxon>
        <taxon>Halobacteria</taxon>
        <taxon>Halobacteriales</taxon>
        <taxon>Haloarculaceae</taxon>
        <taxon>Haloarcula</taxon>
    </lineage>
</organism>
<dbReference type="PANTHER" id="PTHR48090:SF7">
    <property type="entry name" value="RFBJ PROTEIN"/>
    <property type="match status" value="1"/>
</dbReference>
<dbReference type="InterPro" id="IPR029044">
    <property type="entry name" value="Nucleotide-diphossugar_trans"/>
</dbReference>
<evidence type="ECO:0000256" key="2">
    <source>
        <dbReference type="SAM" id="Phobius"/>
    </source>
</evidence>
<dbReference type="InterPro" id="IPR050256">
    <property type="entry name" value="Glycosyltransferase_2"/>
</dbReference>
<dbReference type="PANTHER" id="PTHR48090">
    <property type="entry name" value="UNDECAPRENYL-PHOSPHATE 4-DEOXY-4-FORMAMIDO-L-ARABINOSE TRANSFERASE-RELATED"/>
    <property type="match status" value="1"/>
</dbReference>
<reference evidence="4 5" key="1">
    <citation type="submission" date="2022-06" db="EMBL/GenBank/DDBJ databases">
        <title>Haloarcula sp. a new haloarchaeum isolate from saline soil.</title>
        <authorList>
            <person name="Strakova D."/>
            <person name="Galisteo C."/>
            <person name="Sanchez-Porro C."/>
            <person name="Ventosa A."/>
        </authorList>
    </citation>
    <scope>NUCLEOTIDE SEQUENCE [LARGE SCALE GENOMIC DNA]</scope>
    <source>
        <strain evidence="4 5">S1CR25-12</strain>
    </source>
</reference>
<evidence type="ECO:0000259" key="3">
    <source>
        <dbReference type="Pfam" id="PF00535"/>
    </source>
</evidence>
<dbReference type="Proteomes" id="UP001259659">
    <property type="component" value="Unassembled WGS sequence"/>
</dbReference>
<evidence type="ECO:0000313" key="5">
    <source>
        <dbReference type="Proteomes" id="UP001259659"/>
    </source>
</evidence>
<feature type="transmembrane region" description="Helical" evidence="2">
    <location>
        <begin position="296"/>
        <end position="317"/>
    </location>
</feature>
<dbReference type="Pfam" id="PF00535">
    <property type="entry name" value="Glycos_transf_2"/>
    <property type="match status" value="1"/>
</dbReference>
<dbReference type="Gene3D" id="3.90.550.10">
    <property type="entry name" value="Spore Coat Polysaccharide Biosynthesis Protein SpsA, Chain A"/>
    <property type="match status" value="1"/>
</dbReference>
<keyword evidence="2" id="KW-0812">Transmembrane</keyword>
<name>A0ABU2FHZ3_9EURY</name>
<comment type="caution">
    <text evidence="4">The sequence shown here is derived from an EMBL/GenBank/DDBJ whole genome shotgun (WGS) entry which is preliminary data.</text>
</comment>
<dbReference type="CDD" id="cd04179">
    <property type="entry name" value="DPM_DPG-synthase_like"/>
    <property type="match status" value="1"/>
</dbReference>
<accession>A0ABU2FHZ3</accession>
<keyword evidence="5" id="KW-1185">Reference proteome</keyword>
<dbReference type="EMBL" id="JAMQON010000006">
    <property type="protein sequence ID" value="MDS0261351.1"/>
    <property type="molecule type" value="Genomic_DNA"/>
</dbReference>
<protein>
    <submittedName>
        <fullName evidence="4">Glycosyltransferase family 2 protein</fullName>
    </submittedName>
</protein>